<feature type="binding site" evidence="9">
    <location>
        <position position="187"/>
    </location>
    <ligand>
        <name>FMN</name>
        <dbReference type="ChEBI" id="CHEBI:58210"/>
    </ligand>
</feature>
<keyword evidence="12" id="KW-1185">Reference proteome</keyword>
<reference evidence="11 12" key="1">
    <citation type="journal article" date="2012" name="J. Bacteriol.">
        <title>Genome Sequence of Strain IMCC14465, Isolated from the East Sea, Belonging to the PS1 Clade of Alphaproteobacteria.</title>
        <authorList>
            <person name="Yang S.J."/>
            <person name="Kang I."/>
            <person name="Cho J.C."/>
        </authorList>
    </citation>
    <scope>NUCLEOTIDE SEQUENCE [LARGE SCALE GENOMIC DNA]</scope>
    <source>
        <strain evidence="11 12">IMCC14465</strain>
    </source>
</reference>
<dbReference type="PROSITE" id="PS01136">
    <property type="entry name" value="UPF0034"/>
    <property type="match status" value="1"/>
</dbReference>
<feature type="binding site" evidence="9">
    <location>
        <begin position="242"/>
        <end position="243"/>
    </location>
    <ligand>
        <name>FMN</name>
        <dbReference type="ChEBI" id="CHEBI:58210"/>
    </ligand>
</feature>
<evidence type="ECO:0000256" key="1">
    <source>
        <dbReference type="ARBA" id="ARBA00001917"/>
    </source>
</evidence>
<feature type="binding site" evidence="9">
    <location>
        <position position="88"/>
    </location>
    <ligand>
        <name>FMN</name>
        <dbReference type="ChEBI" id="CHEBI:58210"/>
    </ligand>
</feature>
<dbReference type="Gene3D" id="3.20.20.70">
    <property type="entry name" value="Aldolase class I"/>
    <property type="match status" value="1"/>
</dbReference>
<dbReference type="STRING" id="1220535.IMCC14465_00130"/>
<dbReference type="EC" id="1.3.1.-" evidence="7"/>
<protein>
    <recommendedName>
        <fullName evidence="7">tRNA-dihydrouridine synthase</fullName>
        <ecNumber evidence="7">1.3.1.-</ecNumber>
    </recommendedName>
</protein>
<comment type="caution">
    <text evidence="11">The sequence shown here is derived from an EMBL/GenBank/DDBJ whole genome shotgun (WGS) entry which is preliminary data.</text>
</comment>
<feature type="binding site" evidence="9">
    <location>
        <position position="157"/>
    </location>
    <ligand>
        <name>FMN</name>
        <dbReference type="ChEBI" id="CHEBI:58210"/>
    </ligand>
</feature>
<dbReference type="InterPro" id="IPR035587">
    <property type="entry name" value="DUS-like_FMN-bd"/>
</dbReference>
<proteinExistence type="inferred from homology"/>
<evidence type="ECO:0000256" key="5">
    <source>
        <dbReference type="ARBA" id="ARBA00022857"/>
    </source>
</evidence>
<organism evidence="11 12">
    <name type="scientific">alpha proteobacterium IMCC14465</name>
    <dbReference type="NCBI Taxonomy" id="1220535"/>
    <lineage>
        <taxon>Bacteria</taxon>
        <taxon>Pseudomonadati</taxon>
        <taxon>Pseudomonadota</taxon>
        <taxon>Alphaproteobacteria</taxon>
        <taxon>PS1 clade</taxon>
    </lineage>
</organism>
<feature type="domain" description="DUS-like FMN-binding" evidence="10">
    <location>
        <begin position="20"/>
        <end position="316"/>
    </location>
</feature>
<dbReference type="InterPro" id="IPR001269">
    <property type="entry name" value="DUS_fam"/>
</dbReference>
<evidence type="ECO:0000259" key="10">
    <source>
        <dbReference type="Pfam" id="PF01207"/>
    </source>
</evidence>
<keyword evidence="9" id="KW-0547">Nucleotide-binding</keyword>
<dbReference type="GO" id="GO:0017150">
    <property type="term" value="F:tRNA dihydrouridine synthase activity"/>
    <property type="evidence" value="ECO:0007669"/>
    <property type="project" value="InterPro"/>
</dbReference>
<dbReference type="Proteomes" id="UP000004836">
    <property type="component" value="Unassembled WGS sequence"/>
</dbReference>
<dbReference type="GO" id="GO:0003723">
    <property type="term" value="F:RNA binding"/>
    <property type="evidence" value="ECO:0007669"/>
    <property type="project" value="TreeGrafter"/>
</dbReference>
<keyword evidence="3 7" id="KW-0288">FMN</keyword>
<keyword evidence="4 7" id="KW-0819">tRNA processing</keyword>
<gene>
    <name evidence="11" type="ORF">IMCC14465_00130</name>
</gene>
<dbReference type="OrthoDB" id="9783413at2"/>
<name>J9E2T4_9PROT</name>
<comment type="function">
    <text evidence="7">Catalyzes the synthesis of 5,6-dihydrouridine (D), a modified base found in the D-loop of most tRNAs, via the reduction of the C5-C6 double bond in target uridines.</text>
</comment>
<dbReference type="AlphaFoldDB" id="J9E2T4"/>
<dbReference type="InterPro" id="IPR018517">
    <property type="entry name" value="tRNA_hU_synthase_CS"/>
</dbReference>
<keyword evidence="2 7" id="KW-0285">Flavoprotein</keyword>
<evidence type="ECO:0000256" key="7">
    <source>
        <dbReference type="PIRNR" id="PIRNR006621"/>
    </source>
</evidence>
<evidence type="ECO:0000313" key="12">
    <source>
        <dbReference type="Proteomes" id="UP000004836"/>
    </source>
</evidence>
<dbReference type="CDD" id="cd02801">
    <property type="entry name" value="DUS_like_FMN"/>
    <property type="match status" value="1"/>
</dbReference>
<evidence type="ECO:0000256" key="6">
    <source>
        <dbReference type="ARBA" id="ARBA00023002"/>
    </source>
</evidence>
<evidence type="ECO:0000313" key="11">
    <source>
        <dbReference type="EMBL" id="EJW22174.1"/>
    </source>
</evidence>
<keyword evidence="5" id="KW-0521">NADP</keyword>
<dbReference type="SUPFAM" id="SSF51395">
    <property type="entry name" value="FMN-linked oxidoreductases"/>
    <property type="match status" value="1"/>
</dbReference>
<dbReference type="EMBL" id="ALYF01000001">
    <property type="protein sequence ID" value="EJW22174.1"/>
    <property type="molecule type" value="Genomic_DNA"/>
</dbReference>
<dbReference type="PANTHER" id="PTHR45846">
    <property type="entry name" value="TRNA-DIHYDROURIDINE(47) SYNTHASE [NAD(P)(+)]-LIKE"/>
    <property type="match status" value="1"/>
</dbReference>
<evidence type="ECO:0000256" key="3">
    <source>
        <dbReference type="ARBA" id="ARBA00022643"/>
    </source>
</evidence>
<dbReference type="InterPro" id="IPR013785">
    <property type="entry name" value="Aldolase_TIM"/>
</dbReference>
<accession>J9E2T4</accession>
<evidence type="ECO:0000256" key="4">
    <source>
        <dbReference type="ARBA" id="ARBA00022694"/>
    </source>
</evidence>
<evidence type="ECO:0000256" key="9">
    <source>
        <dbReference type="PIRSR" id="PIRSR006621-2"/>
    </source>
</evidence>
<dbReference type="PATRIC" id="fig|1220535.3.peg.12"/>
<dbReference type="Pfam" id="PF01207">
    <property type="entry name" value="Dus"/>
    <property type="match status" value="1"/>
</dbReference>
<dbReference type="PIRSF" id="PIRSF006621">
    <property type="entry name" value="Dus"/>
    <property type="match status" value="1"/>
</dbReference>
<comment type="similarity">
    <text evidence="7">Belongs to the dus family.</text>
</comment>
<feature type="active site" description="Proton donor" evidence="8">
    <location>
        <position position="118"/>
    </location>
</feature>
<keyword evidence="6 7" id="KW-0560">Oxidoreductase</keyword>
<dbReference type="PANTHER" id="PTHR45846:SF1">
    <property type="entry name" value="TRNA-DIHYDROURIDINE(47) SYNTHASE [NAD(P)(+)]-LIKE"/>
    <property type="match status" value="1"/>
</dbReference>
<dbReference type="GO" id="GO:0050660">
    <property type="term" value="F:flavin adenine dinucleotide binding"/>
    <property type="evidence" value="ECO:0007669"/>
    <property type="project" value="InterPro"/>
</dbReference>
<sequence length="359" mass="39549">MNTSPPRFSENSLLPGLVALAPMSGVTDLPFRKLSLKAGCDWVVTEMVASEPLVQVRPDVVRRMAGFDDDTEITDNTGAGGKKLFIIQLAGRDPYWMGLGAKLAQEAGADMVDINMGCPSRQVTGGLSGSALMREEDLAMDIIKATVDAVSIPVTLKMRLGWDHDSLNAPEIAAKAEQLGVYFITVHGRTRCQFYKGQADWKAVKNVVDAVSLPVIVNGDITTAKHAQTALELSGAAAVMIGRAAMGNPWLLNEVACFLMQKKPRRVSAEQRCEQVQTWYTDMLALYGDRLGNRMARKHLAGFVDTELSRGLEENEAQEKDIKYYKSKLCQIETSREVLHELETLFLRKPDIFRNMVAA</sequence>
<evidence type="ECO:0000256" key="8">
    <source>
        <dbReference type="PIRSR" id="PIRSR006621-1"/>
    </source>
</evidence>
<dbReference type="eggNOG" id="COG0042">
    <property type="taxonomic scope" value="Bacteria"/>
</dbReference>
<evidence type="ECO:0000256" key="2">
    <source>
        <dbReference type="ARBA" id="ARBA00022630"/>
    </source>
</evidence>
<comment type="cofactor">
    <cofactor evidence="1 7 9">
        <name>FMN</name>
        <dbReference type="ChEBI" id="CHEBI:58210"/>
    </cofactor>
</comment>